<dbReference type="Proteomes" id="UP000265515">
    <property type="component" value="Unassembled WGS sequence"/>
</dbReference>
<proteinExistence type="predicted"/>
<keyword evidence="3" id="KW-1185">Reference proteome</keyword>
<gene>
    <name evidence="2" type="ORF">CBR_g68544</name>
</gene>
<feature type="non-terminal residue" evidence="2">
    <location>
        <position position="227"/>
    </location>
</feature>
<feature type="compositionally biased region" description="Basic and acidic residues" evidence="1">
    <location>
        <begin position="27"/>
        <end position="42"/>
    </location>
</feature>
<comment type="caution">
    <text evidence="2">The sequence shown here is derived from an EMBL/GenBank/DDBJ whole genome shotgun (WGS) entry which is preliminary data.</text>
</comment>
<accession>A0A388MFU6</accession>
<feature type="region of interest" description="Disordered" evidence="1">
    <location>
        <begin position="137"/>
        <end position="159"/>
    </location>
</feature>
<evidence type="ECO:0000313" key="3">
    <source>
        <dbReference type="Proteomes" id="UP000265515"/>
    </source>
</evidence>
<evidence type="ECO:0000256" key="1">
    <source>
        <dbReference type="SAM" id="MobiDB-lite"/>
    </source>
</evidence>
<name>A0A388MFU6_CHABU</name>
<dbReference type="AlphaFoldDB" id="A0A388MFU6"/>
<protein>
    <submittedName>
        <fullName evidence="2">Uncharacterized protein</fullName>
    </submittedName>
</protein>
<feature type="compositionally biased region" description="Basic and acidic residues" evidence="1">
    <location>
        <begin position="140"/>
        <end position="159"/>
    </location>
</feature>
<sequence>MKGSGYGERVRTGGSAGSDGRKRRGRRFDAMAEAGTKRDRGGRTTMEGGVADAEGISQRPRLGDIGANGGGEGGGGGGGGGGSAVCSRVEWLEAQEGNLNTESAGGCGGGGGYEQRRNLVSNYDDRTPAYQAGRGTVNEAELRGEPGGRGRGRGREEREGSFARLLAGEADAHDPPSLRSYAGKTLVEASSDGGVGTWEESREVGRTGALMYSQPQIPMSNLAHTIH</sequence>
<dbReference type="EMBL" id="BFEA01001656">
    <property type="protein sequence ID" value="GBG93403.1"/>
    <property type="molecule type" value="Genomic_DNA"/>
</dbReference>
<feature type="compositionally biased region" description="Gly residues" evidence="1">
    <location>
        <begin position="66"/>
        <end position="83"/>
    </location>
</feature>
<organism evidence="2 3">
    <name type="scientific">Chara braunii</name>
    <name type="common">Braun's stonewort</name>
    <dbReference type="NCBI Taxonomy" id="69332"/>
    <lineage>
        <taxon>Eukaryota</taxon>
        <taxon>Viridiplantae</taxon>
        <taxon>Streptophyta</taxon>
        <taxon>Charophyceae</taxon>
        <taxon>Charales</taxon>
        <taxon>Characeae</taxon>
        <taxon>Chara</taxon>
    </lineage>
</organism>
<dbReference type="Gramene" id="GBG93403">
    <property type="protein sequence ID" value="GBG93403"/>
    <property type="gene ID" value="CBR_g68544"/>
</dbReference>
<evidence type="ECO:0000313" key="2">
    <source>
        <dbReference type="EMBL" id="GBG93403.1"/>
    </source>
</evidence>
<reference evidence="2 3" key="1">
    <citation type="journal article" date="2018" name="Cell">
        <title>The Chara Genome: Secondary Complexity and Implications for Plant Terrestrialization.</title>
        <authorList>
            <person name="Nishiyama T."/>
            <person name="Sakayama H."/>
            <person name="Vries J.D."/>
            <person name="Buschmann H."/>
            <person name="Saint-Marcoux D."/>
            <person name="Ullrich K.K."/>
            <person name="Haas F.B."/>
            <person name="Vanderstraeten L."/>
            <person name="Becker D."/>
            <person name="Lang D."/>
            <person name="Vosolsobe S."/>
            <person name="Rombauts S."/>
            <person name="Wilhelmsson P.K.I."/>
            <person name="Janitza P."/>
            <person name="Kern R."/>
            <person name="Heyl A."/>
            <person name="Rumpler F."/>
            <person name="Villalobos L.I.A.C."/>
            <person name="Clay J.M."/>
            <person name="Skokan R."/>
            <person name="Toyoda A."/>
            <person name="Suzuki Y."/>
            <person name="Kagoshima H."/>
            <person name="Schijlen E."/>
            <person name="Tajeshwar N."/>
            <person name="Catarino B."/>
            <person name="Hetherington A.J."/>
            <person name="Saltykova A."/>
            <person name="Bonnot C."/>
            <person name="Breuninger H."/>
            <person name="Symeonidi A."/>
            <person name="Radhakrishnan G.V."/>
            <person name="Van Nieuwerburgh F."/>
            <person name="Deforce D."/>
            <person name="Chang C."/>
            <person name="Karol K.G."/>
            <person name="Hedrich R."/>
            <person name="Ulvskov P."/>
            <person name="Glockner G."/>
            <person name="Delwiche C.F."/>
            <person name="Petrasek J."/>
            <person name="Van de Peer Y."/>
            <person name="Friml J."/>
            <person name="Beilby M."/>
            <person name="Dolan L."/>
            <person name="Kohara Y."/>
            <person name="Sugano S."/>
            <person name="Fujiyama A."/>
            <person name="Delaux P.-M."/>
            <person name="Quint M."/>
            <person name="TheiBen G."/>
            <person name="Hagemann M."/>
            <person name="Harholt J."/>
            <person name="Dunand C."/>
            <person name="Zachgo S."/>
            <person name="Langdale J."/>
            <person name="Maumus F."/>
            <person name="Straeten D.V.D."/>
            <person name="Gould S.B."/>
            <person name="Rensing S.A."/>
        </authorList>
    </citation>
    <scope>NUCLEOTIDE SEQUENCE [LARGE SCALE GENOMIC DNA]</scope>
    <source>
        <strain evidence="2 3">S276</strain>
    </source>
</reference>
<feature type="region of interest" description="Disordered" evidence="1">
    <location>
        <begin position="1"/>
        <end position="84"/>
    </location>
</feature>